<feature type="transmembrane region" description="Helical" evidence="1">
    <location>
        <begin position="359"/>
        <end position="379"/>
    </location>
</feature>
<gene>
    <name evidence="2" type="ORF">COT62_02690</name>
</gene>
<keyword evidence="1" id="KW-1133">Transmembrane helix</keyword>
<proteinExistence type="predicted"/>
<evidence type="ECO:0000313" key="2">
    <source>
        <dbReference type="EMBL" id="PIS15640.1"/>
    </source>
</evidence>
<accession>A0A2H0WSK0</accession>
<organism evidence="2 3">
    <name type="scientific">Candidatus Roizmanbacteria bacterium CG09_land_8_20_14_0_10_41_9</name>
    <dbReference type="NCBI Taxonomy" id="1974850"/>
    <lineage>
        <taxon>Bacteria</taxon>
        <taxon>Candidatus Roizmaniibacteriota</taxon>
    </lineage>
</organism>
<reference evidence="3" key="1">
    <citation type="submission" date="2017-09" db="EMBL/GenBank/DDBJ databases">
        <title>Depth-based differentiation of microbial function through sediment-hosted aquifers and enrichment of novel symbionts in the deep terrestrial subsurface.</title>
        <authorList>
            <person name="Probst A.J."/>
            <person name="Ladd B."/>
            <person name="Jarett J.K."/>
            <person name="Geller-Mcgrath D.E."/>
            <person name="Sieber C.M.K."/>
            <person name="Emerson J.B."/>
            <person name="Anantharaman K."/>
            <person name="Thomas B.C."/>
            <person name="Malmstrom R."/>
            <person name="Stieglmeier M."/>
            <person name="Klingl A."/>
            <person name="Woyke T."/>
            <person name="Ryan C.M."/>
            <person name="Banfield J.F."/>
        </authorList>
    </citation>
    <scope>NUCLEOTIDE SEQUENCE [LARGE SCALE GENOMIC DNA]</scope>
</reference>
<feature type="transmembrane region" description="Helical" evidence="1">
    <location>
        <begin position="319"/>
        <end position="339"/>
    </location>
</feature>
<evidence type="ECO:0000256" key="1">
    <source>
        <dbReference type="SAM" id="Phobius"/>
    </source>
</evidence>
<feature type="transmembrane region" description="Helical" evidence="1">
    <location>
        <begin position="285"/>
        <end position="307"/>
    </location>
</feature>
<dbReference type="Pfam" id="PF11028">
    <property type="entry name" value="TMEM260-like"/>
    <property type="match status" value="1"/>
</dbReference>
<keyword evidence="1" id="KW-0812">Transmembrane</keyword>
<name>A0A2H0WSK0_9BACT</name>
<feature type="transmembrane region" description="Helical" evidence="1">
    <location>
        <begin position="68"/>
        <end position="88"/>
    </location>
</feature>
<keyword evidence="1" id="KW-0472">Membrane</keyword>
<dbReference type="AlphaFoldDB" id="A0A2H0WSK0"/>
<dbReference type="PANTHER" id="PTHR16214">
    <property type="entry name" value="TRANSMEMBRANE PROTEIN 260"/>
    <property type="match status" value="1"/>
</dbReference>
<feature type="transmembrane region" description="Helical" evidence="1">
    <location>
        <begin position="188"/>
        <end position="208"/>
    </location>
</feature>
<evidence type="ECO:0008006" key="4">
    <source>
        <dbReference type="Google" id="ProtNLM"/>
    </source>
</evidence>
<dbReference type="InterPro" id="IPR021280">
    <property type="entry name" value="TMEM260-like"/>
</dbReference>
<protein>
    <recommendedName>
        <fullName evidence="4">DUF2723 domain-containing protein</fullName>
    </recommendedName>
</protein>
<dbReference type="EMBL" id="PEZG01000057">
    <property type="protein sequence ID" value="PIS15640.1"/>
    <property type="molecule type" value="Genomic_DNA"/>
</dbReference>
<comment type="caution">
    <text evidence="2">The sequence shown here is derived from an EMBL/GenBank/DDBJ whole genome shotgun (WGS) entry which is preliminary data.</text>
</comment>
<feature type="transmembrane region" description="Helical" evidence="1">
    <location>
        <begin position="144"/>
        <end position="168"/>
    </location>
</feature>
<dbReference type="InterPro" id="IPR052724">
    <property type="entry name" value="GT117_domain-containing"/>
</dbReference>
<dbReference type="PANTHER" id="PTHR16214:SF3">
    <property type="entry name" value="TRANSMEMBRANE PROTEIN 260"/>
    <property type="match status" value="1"/>
</dbReference>
<feature type="transmembrane region" description="Helical" evidence="1">
    <location>
        <begin position="95"/>
        <end position="114"/>
    </location>
</feature>
<feature type="transmembrane region" description="Helical" evidence="1">
    <location>
        <begin position="256"/>
        <end position="279"/>
    </location>
</feature>
<evidence type="ECO:0000313" key="3">
    <source>
        <dbReference type="Proteomes" id="UP000231198"/>
    </source>
</evidence>
<dbReference type="Proteomes" id="UP000231198">
    <property type="component" value="Unassembled WGS sequence"/>
</dbReference>
<sequence>MLVLLTSIIQFFLFSWFQSTYIFLGDSSEYSTVAHTWSIAHPPGYPLYSLLVNTVRTVLFFAPPYVPANLLSIVPTILSTVLIYAIVLEISRNKYLSLFSGLFFSFLFPVWLYAEVPEVFALHTALSLMITLAILRLKKTRNKNLFFVACFFLGMTFAHHHTVVLFLPGWYMMIKDSVSIFKKRIRKGLIFFLLGFSFFIYAPIASFFNPPIDWENAKTLDGLIRLITRSSYGTFKAFSTSQPHLINQIFNSFSTLIFLIQDFRIIGIVFILLGLLNLYKKSRSFFYFVTLGIFSHLFFYFYSNFPLQGPFIVATFERFLIPLYAILIFPFALGIQYAYEKAMIFFNVNIVNKRIKQFTHFLMIIFFLAYFAIVFWSNFKSIRKLKNITEFETYAKNVLDTPPKNSILAMKSDVGFFTTAYYYYVEKYRTDLIFIFPDLFARPYYIEKLKKNYPQLFFPSTSSQQLFLKEFLEKNNENYKIFFESQAPSGSWLPYGLLWKYYPTEEKAVEDIENIVAINRTLWKHTYGFPHTFMSDGKILHLESIRQTYGSALELYCAFLKKNGYDAQALGYLNFISDTLKLESPYMDKLRLEIYTAQKTCNLGLPLVKKYLKRKTLLDSSELAAILKYYYFCDQENKNVYDLLEIYNEKKNMERLPLKKF</sequence>